<organism evidence="1 2">
    <name type="scientific">Chryseobacterium indoltheticum</name>
    <dbReference type="NCBI Taxonomy" id="254"/>
    <lineage>
        <taxon>Bacteria</taxon>
        <taxon>Pseudomonadati</taxon>
        <taxon>Bacteroidota</taxon>
        <taxon>Flavobacteriia</taxon>
        <taxon>Flavobacteriales</taxon>
        <taxon>Weeksellaceae</taxon>
        <taxon>Chryseobacterium group</taxon>
        <taxon>Chryseobacterium</taxon>
    </lineage>
</organism>
<dbReference type="AlphaFoldDB" id="A0A3G6N3U4"/>
<dbReference type="RefSeq" id="WP_123886709.1">
    <property type="nucleotide sequence ID" value="NZ_CP033928.1"/>
</dbReference>
<gene>
    <name evidence="1" type="ORF">EG340_14410</name>
</gene>
<evidence type="ECO:0000313" key="1">
    <source>
        <dbReference type="EMBL" id="AZA62157.1"/>
    </source>
</evidence>
<evidence type="ECO:0000313" key="2">
    <source>
        <dbReference type="Proteomes" id="UP000269076"/>
    </source>
</evidence>
<name>A0A3G6N3U4_9FLAO</name>
<evidence type="ECO:0008006" key="3">
    <source>
        <dbReference type="Google" id="ProtNLM"/>
    </source>
</evidence>
<dbReference type="Proteomes" id="UP000269076">
    <property type="component" value="Chromosome"/>
</dbReference>
<sequence length="108" mass="12483">MHLPSLFAVKCNPIHKELYSGLLGKHGIKMKALVDIQRKMLEISYILLKKNTQYNANYQQEKEAVIITYSLRNKHKAVVNYKFKKIKLLLWNLTQNLQSLTLALGLTA</sequence>
<proteinExistence type="predicted"/>
<dbReference type="EMBL" id="CP033928">
    <property type="protein sequence ID" value="AZA62157.1"/>
    <property type="molecule type" value="Genomic_DNA"/>
</dbReference>
<protein>
    <recommendedName>
        <fullName evidence="3">Transposase IS116/IS110/IS902 family</fullName>
    </recommendedName>
</protein>
<reference evidence="1 2" key="1">
    <citation type="submission" date="2018-11" db="EMBL/GenBank/DDBJ databases">
        <title>Proposal to divide the Flavobacteriaceae and reorganize its genera based on Amino Acid Identity values calculated from whole genome sequences.</title>
        <authorList>
            <person name="Nicholson A.C."/>
            <person name="Gulvik C.A."/>
            <person name="Whitney A.M."/>
            <person name="Humrighouse B.W."/>
            <person name="Bell M."/>
            <person name="Holmes B."/>
            <person name="Steigerwalt A."/>
            <person name="Villarma A."/>
            <person name="Sheth M."/>
            <person name="Batra D."/>
            <person name="Pryor J."/>
            <person name="Bernardet J.-F."/>
            <person name="Hugo C."/>
            <person name="Kampfer P."/>
            <person name="Newman J."/>
            <person name="Mcquiston J.R."/>
        </authorList>
    </citation>
    <scope>NUCLEOTIDE SEQUENCE [LARGE SCALE GENOMIC DNA]</scope>
    <source>
        <strain evidence="1 2">G0211</strain>
    </source>
</reference>
<accession>A0A3G6N3U4</accession>